<keyword evidence="2" id="KW-1185">Reference proteome</keyword>
<dbReference type="Proteomes" id="UP001267290">
    <property type="component" value="Unassembled WGS sequence"/>
</dbReference>
<dbReference type="RefSeq" id="WP_310224536.1">
    <property type="nucleotide sequence ID" value="NZ_JAVDSB010000001.1"/>
</dbReference>
<protein>
    <submittedName>
        <fullName evidence="1">Uncharacterized protein</fullName>
    </submittedName>
</protein>
<proteinExistence type="predicted"/>
<dbReference type="EMBL" id="JAVDSB010000001">
    <property type="protein sequence ID" value="MDR6550133.1"/>
    <property type="molecule type" value="Genomic_DNA"/>
</dbReference>
<evidence type="ECO:0000313" key="2">
    <source>
        <dbReference type="Proteomes" id="UP001267290"/>
    </source>
</evidence>
<organism evidence="1 2">
    <name type="scientific">Paenibacillus qinlingensis</name>
    <dbReference type="NCBI Taxonomy" id="1837343"/>
    <lineage>
        <taxon>Bacteria</taxon>
        <taxon>Bacillati</taxon>
        <taxon>Bacillota</taxon>
        <taxon>Bacilli</taxon>
        <taxon>Bacillales</taxon>
        <taxon>Paenibacillaceae</taxon>
        <taxon>Paenibacillus</taxon>
    </lineage>
</organism>
<name>A0ABU1NRQ9_9BACL</name>
<comment type="caution">
    <text evidence="1">The sequence shown here is derived from an EMBL/GenBank/DDBJ whole genome shotgun (WGS) entry which is preliminary data.</text>
</comment>
<evidence type="ECO:0000313" key="1">
    <source>
        <dbReference type="EMBL" id="MDR6550133.1"/>
    </source>
</evidence>
<sequence>MINKDYYFSLCKDAESNQVSYIEKAKSKAHRWEYTDWKRYDSTPYWFERNLEPRAPLMEIGAGIAYAFDENNNICFISASQEECFEQTDKHVINRRYWNGKVDSIEEIRIVDGLPVMYVEFIVRNGMNPGQEWHFEEEYAYENRMLVKIKRTEYWYAGKTVRNREFQLEYDHLGNLSLIKENGAVIYNNLSSEQIIELRAEIVNGLIAESIHTIKKIGEKLRNDSVCFIGIYLHDEPQGPIDPIFHPGLQSIRDKQLLAGEDTWTLWSAGEHPVQYQESLSNEQLKNQFTLLMQYWQIHSDWSQEPQHPVLSNYTWWGESKALWQEVAMELNLINWESMIRTSESFVIFADEEAMDVASGDLAKNVPANKLHILERMGLLSS</sequence>
<accession>A0ABU1NRQ9</accession>
<reference evidence="1 2" key="1">
    <citation type="submission" date="2023-07" db="EMBL/GenBank/DDBJ databases">
        <title>Sorghum-associated microbial communities from plants grown in Nebraska, USA.</title>
        <authorList>
            <person name="Schachtman D."/>
        </authorList>
    </citation>
    <scope>NUCLEOTIDE SEQUENCE [LARGE SCALE GENOMIC DNA]</scope>
    <source>
        <strain evidence="1 2">CC258</strain>
    </source>
</reference>
<gene>
    <name evidence="1" type="ORF">J2736_001316</name>
</gene>